<keyword evidence="2" id="KW-0732">Signal</keyword>
<gene>
    <name evidence="3" type="ORF">DERF_003555</name>
</gene>
<dbReference type="Proteomes" id="UP000790347">
    <property type="component" value="Unassembled WGS sequence"/>
</dbReference>
<dbReference type="AlphaFoldDB" id="A0A922IEE6"/>
<reference evidence="3" key="2">
    <citation type="journal article" date="2022" name="Res Sq">
        <title>Comparative Genomics Reveals Insights into the Divergent Evolution of Astigmatic Mites and Household Pest Adaptations.</title>
        <authorList>
            <person name="Xiong Q."/>
            <person name="Wan A.T.-Y."/>
            <person name="Liu X.-Y."/>
            <person name="Fung C.S.-H."/>
            <person name="Xiao X."/>
            <person name="Malainual N."/>
            <person name="Hou J."/>
            <person name="Wang L."/>
            <person name="Wang M."/>
            <person name="Yang K."/>
            <person name="Cui Y."/>
            <person name="Leung E."/>
            <person name="Nong W."/>
            <person name="Shin S.-K."/>
            <person name="Au S."/>
            <person name="Jeong K.Y."/>
            <person name="Chew F.T."/>
            <person name="Hui J."/>
            <person name="Leung T.F."/>
            <person name="Tungtrongchitr A."/>
            <person name="Zhong N."/>
            <person name="Liu Z."/>
            <person name="Tsui S."/>
        </authorList>
    </citation>
    <scope>NUCLEOTIDE SEQUENCE</scope>
    <source>
        <strain evidence="3">Derf</strain>
        <tissue evidence="3">Whole organism</tissue>
    </source>
</reference>
<accession>A0A922IEE6</accession>
<evidence type="ECO:0000313" key="3">
    <source>
        <dbReference type="EMBL" id="KAH9529685.1"/>
    </source>
</evidence>
<evidence type="ECO:0000256" key="1">
    <source>
        <dbReference type="SAM" id="Phobius"/>
    </source>
</evidence>
<keyword evidence="4" id="KW-1185">Reference proteome</keyword>
<keyword evidence="1" id="KW-0812">Transmembrane</keyword>
<feature type="chain" id="PRO_5037597603" evidence="2">
    <location>
        <begin position="20"/>
        <end position="130"/>
    </location>
</feature>
<feature type="transmembrane region" description="Helical" evidence="1">
    <location>
        <begin position="100"/>
        <end position="125"/>
    </location>
</feature>
<evidence type="ECO:0000313" key="4">
    <source>
        <dbReference type="Proteomes" id="UP000790347"/>
    </source>
</evidence>
<keyword evidence="1" id="KW-0472">Membrane</keyword>
<comment type="caution">
    <text evidence="3">The sequence shown here is derived from an EMBL/GenBank/DDBJ whole genome shotgun (WGS) entry which is preliminary data.</text>
</comment>
<sequence length="130" mass="15295">MSSMLLFFWILLSFSSVFINTQDYYYEQNLIIPLRQCYLDYECPFANSECEWYDQANRQRVCKCIRGFRWNGQQCIRYNNGGNHHDGCWDDWSFNNCTPLMTISIITLLIVGLVALFVIVTCIIVSCTKK</sequence>
<feature type="signal peptide" evidence="2">
    <location>
        <begin position="1"/>
        <end position="19"/>
    </location>
</feature>
<protein>
    <submittedName>
        <fullName evidence="3">Uncharacterized protein</fullName>
    </submittedName>
</protein>
<dbReference type="EMBL" id="ASGP02000001">
    <property type="protein sequence ID" value="KAH9529685.1"/>
    <property type="molecule type" value="Genomic_DNA"/>
</dbReference>
<keyword evidence="1" id="KW-1133">Transmembrane helix</keyword>
<proteinExistence type="predicted"/>
<reference evidence="3" key="1">
    <citation type="submission" date="2013-05" db="EMBL/GenBank/DDBJ databases">
        <authorList>
            <person name="Yim A.K.Y."/>
            <person name="Chan T.F."/>
            <person name="Ji K.M."/>
            <person name="Liu X.Y."/>
            <person name="Zhou J.W."/>
            <person name="Li R.Q."/>
            <person name="Yang K.Y."/>
            <person name="Li J."/>
            <person name="Li M."/>
            <person name="Law P.T.W."/>
            <person name="Wu Y.L."/>
            <person name="Cai Z.L."/>
            <person name="Qin H."/>
            <person name="Bao Y."/>
            <person name="Leung R.K.K."/>
            <person name="Ng P.K.S."/>
            <person name="Zou J."/>
            <person name="Zhong X.J."/>
            <person name="Ran P.X."/>
            <person name="Zhong N.S."/>
            <person name="Liu Z.G."/>
            <person name="Tsui S.K.W."/>
        </authorList>
    </citation>
    <scope>NUCLEOTIDE SEQUENCE</scope>
    <source>
        <strain evidence="3">Derf</strain>
        <tissue evidence="3">Whole organism</tissue>
    </source>
</reference>
<name>A0A922IEE6_DERFA</name>
<organism evidence="3 4">
    <name type="scientific">Dermatophagoides farinae</name>
    <name type="common">American house dust mite</name>
    <dbReference type="NCBI Taxonomy" id="6954"/>
    <lineage>
        <taxon>Eukaryota</taxon>
        <taxon>Metazoa</taxon>
        <taxon>Ecdysozoa</taxon>
        <taxon>Arthropoda</taxon>
        <taxon>Chelicerata</taxon>
        <taxon>Arachnida</taxon>
        <taxon>Acari</taxon>
        <taxon>Acariformes</taxon>
        <taxon>Sarcoptiformes</taxon>
        <taxon>Astigmata</taxon>
        <taxon>Psoroptidia</taxon>
        <taxon>Analgoidea</taxon>
        <taxon>Pyroglyphidae</taxon>
        <taxon>Dermatophagoidinae</taxon>
        <taxon>Dermatophagoides</taxon>
    </lineage>
</organism>
<evidence type="ECO:0000256" key="2">
    <source>
        <dbReference type="SAM" id="SignalP"/>
    </source>
</evidence>